<dbReference type="InterPro" id="IPR011990">
    <property type="entry name" value="TPR-like_helical_dom_sf"/>
</dbReference>
<dbReference type="EMBL" id="BNJQ01000039">
    <property type="protein sequence ID" value="GHP12159.1"/>
    <property type="molecule type" value="Genomic_DNA"/>
</dbReference>
<feature type="compositionally biased region" description="Gly residues" evidence="3">
    <location>
        <begin position="336"/>
        <end position="345"/>
    </location>
</feature>
<dbReference type="InterPro" id="IPR006597">
    <property type="entry name" value="Sel1-like"/>
</dbReference>
<feature type="compositionally biased region" description="Low complexity" evidence="3">
    <location>
        <begin position="302"/>
        <end position="317"/>
    </location>
</feature>
<accession>A0A830I541</accession>
<comment type="similarity">
    <text evidence="1">Belongs to the sel-1 family.</text>
</comment>
<evidence type="ECO:0000256" key="3">
    <source>
        <dbReference type="SAM" id="MobiDB-lite"/>
    </source>
</evidence>
<feature type="region of interest" description="Disordered" evidence="3">
    <location>
        <begin position="302"/>
        <end position="369"/>
    </location>
</feature>
<dbReference type="SMART" id="SM00671">
    <property type="entry name" value="SEL1"/>
    <property type="match status" value="4"/>
</dbReference>
<name>A0A830I541_9CHLO</name>
<proteinExistence type="inferred from homology"/>
<dbReference type="InterPro" id="IPR050767">
    <property type="entry name" value="Sel1_AlgK"/>
</dbReference>
<feature type="compositionally biased region" description="Polar residues" evidence="3">
    <location>
        <begin position="356"/>
        <end position="369"/>
    </location>
</feature>
<dbReference type="Proteomes" id="UP000660262">
    <property type="component" value="Unassembled WGS sequence"/>
</dbReference>
<dbReference type="Gene3D" id="1.25.40.10">
    <property type="entry name" value="Tetratricopeptide repeat domain"/>
    <property type="match status" value="1"/>
</dbReference>
<protein>
    <submittedName>
        <fullName evidence="4">Uncharacterized protein</fullName>
    </submittedName>
</protein>
<dbReference type="PANTHER" id="PTHR11102">
    <property type="entry name" value="SEL-1-LIKE PROTEIN"/>
    <property type="match status" value="1"/>
</dbReference>
<evidence type="ECO:0000313" key="4">
    <source>
        <dbReference type="EMBL" id="GHP12159.1"/>
    </source>
</evidence>
<dbReference type="AlphaFoldDB" id="A0A830I541"/>
<gene>
    <name evidence="4" type="ORF">PPROV_001088700</name>
</gene>
<evidence type="ECO:0000256" key="1">
    <source>
        <dbReference type="ARBA" id="ARBA00038101"/>
    </source>
</evidence>
<comment type="caution">
    <text evidence="4">The sequence shown here is derived from an EMBL/GenBank/DDBJ whole genome shotgun (WGS) entry which is preliminary data.</text>
</comment>
<dbReference type="OrthoDB" id="509488at2759"/>
<evidence type="ECO:0000313" key="5">
    <source>
        <dbReference type="Proteomes" id="UP000660262"/>
    </source>
</evidence>
<organism evidence="4 5">
    <name type="scientific">Pycnococcus provasolii</name>
    <dbReference type="NCBI Taxonomy" id="41880"/>
    <lineage>
        <taxon>Eukaryota</taxon>
        <taxon>Viridiplantae</taxon>
        <taxon>Chlorophyta</taxon>
        <taxon>Pseudoscourfieldiophyceae</taxon>
        <taxon>Pseudoscourfieldiales</taxon>
        <taxon>Pycnococcaceae</taxon>
        <taxon>Pycnococcus</taxon>
    </lineage>
</organism>
<feature type="region of interest" description="Disordered" evidence="3">
    <location>
        <begin position="206"/>
        <end position="243"/>
    </location>
</feature>
<feature type="coiled-coil region" evidence="2">
    <location>
        <begin position="251"/>
        <end position="292"/>
    </location>
</feature>
<sequence length="536" mass="56730">MDLVAARQHYRMAAEMGHAEAMTRLGVLYETGRGGEVDDAEAVKWYRKAAELGHADAVNRLGSMFYLGKGAARDVSAALTLYQRASRSGHAAAMNNLGICLEERAREASTSGRGNAEALQTASLKVFAAASAKGNVPAHNNLGYAHICSHDYDAAERAFRLAADRGSPDALYNLAKMAEHGLKEKADLRKAAQLYRAATAAAAVAGTRQRLSDGSDLPRPVPTAEAEEAATSCESRAENEEIQRSISAERAQALEATVDDLRKALARVTEERDALKRELVQTQHRANRAAAASGLLGSAPAPPTSFAAPSPAAASGPMFTRTGSMNSRGSGLSSVSGGGGGGGGTTSSVSPPLAKTRSQSVPMAPTPASTTSIASLMKAKAGARAWRKRAVSNAHLREPISEEARFLPSELDTEESLRVKLHSLLKKRGGESAITSRTISQLRIDLETSHDLSATLGELVKKLWIRTRLQENRLTSNDISADLPHEVLMTHLCGIDVGSIDQLIGLNHFPDVFAMSSTAPAQEGDDYATSNGDVET</sequence>
<dbReference type="Pfam" id="PF08238">
    <property type="entry name" value="Sel1"/>
    <property type="match status" value="4"/>
</dbReference>
<keyword evidence="5" id="KW-1185">Reference proteome</keyword>
<evidence type="ECO:0000256" key="2">
    <source>
        <dbReference type="SAM" id="Coils"/>
    </source>
</evidence>
<reference evidence="4" key="1">
    <citation type="submission" date="2020-10" db="EMBL/GenBank/DDBJ databases">
        <title>Unveiling of a novel bifunctional photoreceptor, Dualchrome1, isolated from a cosmopolitan green alga.</title>
        <authorList>
            <person name="Suzuki S."/>
            <person name="Kawachi M."/>
        </authorList>
    </citation>
    <scope>NUCLEOTIDE SEQUENCE</scope>
    <source>
        <strain evidence="4">NIES 2893</strain>
    </source>
</reference>
<keyword evidence="2" id="KW-0175">Coiled coil</keyword>
<dbReference type="SUPFAM" id="SSF81901">
    <property type="entry name" value="HCP-like"/>
    <property type="match status" value="2"/>
</dbReference>
<dbReference type="PANTHER" id="PTHR11102:SF160">
    <property type="entry name" value="ERAD-ASSOCIATED E3 UBIQUITIN-PROTEIN LIGASE COMPONENT HRD3"/>
    <property type="match status" value="1"/>
</dbReference>